<evidence type="ECO:0000313" key="2">
    <source>
        <dbReference type="Proteomes" id="UP000233551"/>
    </source>
</evidence>
<protein>
    <submittedName>
        <fullName evidence="1">Uncharacterized protein</fullName>
    </submittedName>
</protein>
<keyword evidence="2" id="KW-1185">Reference proteome</keyword>
<reference evidence="1 2" key="1">
    <citation type="submission" date="2017-11" db="EMBL/GenBank/DDBJ databases">
        <title>De-novo sequencing of pomegranate (Punica granatum L.) genome.</title>
        <authorList>
            <person name="Akparov Z."/>
            <person name="Amiraslanov A."/>
            <person name="Hajiyeva S."/>
            <person name="Abbasov M."/>
            <person name="Kaur K."/>
            <person name="Hamwieh A."/>
            <person name="Solovyev V."/>
            <person name="Salamov A."/>
            <person name="Braich B."/>
            <person name="Kosarev P."/>
            <person name="Mahmoud A."/>
            <person name="Hajiyev E."/>
            <person name="Babayeva S."/>
            <person name="Izzatullayeva V."/>
            <person name="Mammadov A."/>
            <person name="Mammadov A."/>
            <person name="Sharifova S."/>
            <person name="Ojaghi J."/>
            <person name="Eynullazada K."/>
            <person name="Bayramov B."/>
            <person name="Abdulazimova A."/>
            <person name="Shahmuradov I."/>
        </authorList>
    </citation>
    <scope>NUCLEOTIDE SEQUENCE [LARGE SCALE GENOMIC DNA]</scope>
    <source>
        <strain evidence="2">cv. AG2017</strain>
        <tissue evidence="1">Leaf</tissue>
    </source>
</reference>
<dbReference type="EMBL" id="PGOL01002254">
    <property type="protein sequence ID" value="PKI49277.1"/>
    <property type="molecule type" value="Genomic_DNA"/>
</dbReference>
<gene>
    <name evidence="1" type="ORF">CRG98_030320</name>
</gene>
<accession>A0A2I0IZ47</accession>
<dbReference type="Proteomes" id="UP000233551">
    <property type="component" value="Unassembled WGS sequence"/>
</dbReference>
<dbReference type="AlphaFoldDB" id="A0A2I0IZ47"/>
<proteinExistence type="predicted"/>
<comment type="caution">
    <text evidence="1">The sequence shown here is derived from an EMBL/GenBank/DDBJ whole genome shotgun (WGS) entry which is preliminary data.</text>
</comment>
<name>A0A2I0IZ47_PUNGR</name>
<evidence type="ECO:0000313" key="1">
    <source>
        <dbReference type="EMBL" id="PKI49277.1"/>
    </source>
</evidence>
<sequence>MISLVLGVVRSEWCEAQTSTFPHLRTEQKIPFERVPFSGSRSTRETKMNSEIQPKSYSRVPVTPGFAYACTREPFICSWIGPPGSPARKGVRESSWVPRLKQEASKMCSEVPWVIFGAERDC</sequence>
<organism evidence="1 2">
    <name type="scientific">Punica granatum</name>
    <name type="common">Pomegranate</name>
    <dbReference type="NCBI Taxonomy" id="22663"/>
    <lineage>
        <taxon>Eukaryota</taxon>
        <taxon>Viridiplantae</taxon>
        <taxon>Streptophyta</taxon>
        <taxon>Embryophyta</taxon>
        <taxon>Tracheophyta</taxon>
        <taxon>Spermatophyta</taxon>
        <taxon>Magnoliopsida</taxon>
        <taxon>eudicotyledons</taxon>
        <taxon>Gunneridae</taxon>
        <taxon>Pentapetalae</taxon>
        <taxon>rosids</taxon>
        <taxon>malvids</taxon>
        <taxon>Myrtales</taxon>
        <taxon>Lythraceae</taxon>
        <taxon>Punica</taxon>
    </lineage>
</organism>